<evidence type="ECO:0000256" key="1">
    <source>
        <dbReference type="ARBA" id="ARBA00022729"/>
    </source>
</evidence>
<evidence type="ECO:0000256" key="2">
    <source>
        <dbReference type="SAM" id="MobiDB-lite"/>
    </source>
</evidence>
<dbReference type="Pfam" id="PF22113">
    <property type="entry name" value="Mtrc-MtrF_II-IV_dom"/>
    <property type="match status" value="2"/>
</dbReference>
<gene>
    <name evidence="4" type="ordered locus">Hhal_2379</name>
</gene>
<organism evidence="4 5">
    <name type="scientific">Halorhodospira halophila (strain DSM 244 / SL1)</name>
    <name type="common">Ectothiorhodospira halophila (strain DSM 244 / SL1)</name>
    <dbReference type="NCBI Taxonomy" id="349124"/>
    <lineage>
        <taxon>Bacteria</taxon>
        <taxon>Pseudomonadati</taxon>
        <taxon>Pseudomonadota</taxon>
        <taxon>Gammaproteobacteria</taxon>
        <taxon>Chromatiales</taxon>
        <taxon>Ectothiorhodospiraceae</taxon>
        <taxon>Halorhodospira</taxon>
    </lineage>
</organism>
<proteinExistence type="predicted"/>
<reference evidence="5" key="1">
    <citation type="submission" date="2006-12" db="EMBL/GenBank/DDBJ databases">
        <title>Complete sequence of Halorhodospira halophila SL1.</title>
        <authorList>
            <consortium name="US DOE Joint Genome Institute"/>
            <person name="Copeland A."/>
            <person name="Lucas S."/>
            <person name="Lapidus A."/>
            <person name="Barry K."/>
            <person name="Detter J.C."/>
            <person name="Glavina del Rio T."/>
            <person name="Hammon N."/>
            <person name="Israni S."/>
            <person name="Dalin E."/>
            <person name="Tice H."/>
            <person name="Pitluck S."/>
            <person name="Saunders E."/>
            <person name="Brettin T."/>
            <person name="Bruce D."/>
            <person name="Han C."/>
            <person name="Tapia R."/>
            <person name="Schmutz J."/>
            <person name="Larimer F."/>
            <person name="Land M."/>
            <person name="Hauser L."/>
            <person name="Kyrpides N."/>
            <person name="Mikhailova N."/>
            <person name="Hoff W."/>
            <person name="Richardson P."/>
        </authorList>
    </citation>
    <scope>NUCLEOTIDE SEQUENCE [LARGE SCALE GENOMIC DNA]</scope>
    <source>
        <strain evidence="5">DSM 244 / SL1</strain>
    </source>
</reference>
<reference evidence="4 5" key="2">
    <citation type="journal article" date="2013" name="Stand. Genomic Sci.">
        <title>Complete genome sequence of Halorhodospira halophila SL1.</title>
        <authorList>
            <person name="Challacombe J.F."/>
            <person name="Majid S."/>
            <person name="Deole R."/>
            <person name="Brettin T.S."/>
            <person name="Bruce D."/>
            <person name="Delano S.F."/>
            <person name="Detter J.C."/>
            <person name="Gleasner C.D."/>
            <person name="Han C.S."/>
            <person name="Misra M."/>
            <person name="Reitenga K.G."/>
            <person name="Mikhailova N."/>
            <person name="Woyke T."/>
            <person name="Pitluck S."/>
            <person name="Nolan M."/>
            <person name="Land M.L."/>
            <person name="Saunders E."/>
            <person name="Tapia R."/>
            <person name="Lapidus A."/>
            <person name="Ivanova N."/>
            <person name="Hoff W.D."/>
        </authorList>
    </citation>
    <scope>NUCLEOTIDE SEQUENCE [LARGE SCALE GENOMIC DNA]</scope>
    <source>
        <strain evidence="5">DSM 244 / SL1</strain>
    </source>
</reference>
<dbReference type="STRING" id="349124.Hhal_2379"/>
<feature type="domain" description="Outer membrane cytochrome MtrC/MtrF-like" evidence="3">
    <location>
        <begin position="882"/>
        <end position="1059"/>
    </location>
</feature>
<dbReference type="RefSeq" id="WP_011815164.1">
    <property type="nucleotide sequence ID" value="NC_008789.1"/>
</dbReference>
<dbReference type="SUPFAM" id="SSF48695">
    <property type="entry name" value="Multiheme cytochromes"/>
    <property type="match status" value="1"/>
</dbReference>
<sequence>MTETIATQRSRYGRRGLVTSCAIAAVLALSACDRDETTEIVEEGGDGGTAAATSFHEGEWADIEDLDPRSEECADCHEPGEDPQPINEVHDLAQGSTRDQIPGGEDENLIERVEFEDNDGPELTISLSQDLSDRQAGDFTVTFARLSPRLRASEDDDPAGEIDENEIGHDWQNYFNIPHRADSVPFRAGDADTAVLYPAPEPVTAGVEMVDGETLRVDLEDQELTNWEWRENEQVSITASGVDETLTIERGAFTEISDHGGLGQHINCTDETNTEDGIHTQEVICWWPDGTALPQGVFVTEDDQFVVEFDARHTHRLGLEVSGVTAYNETYDFVPEPVANYAWIEGKVENAAIIDPGAYDPVDMMHQTTDRDDVPAVRNVVTTESCNSCHNGFSQHGGNRSEVEQCVTCHNPGHIYAASGRSGDFKQFVHRIHRGSDLPAYGVDGDAEVDLLAAAPAASDWSTVRFPQGPSPGQDGIWNTDAREGVAERTDFDKGITNCVKCHQGEDSAALLDHLAEEDFGLEEGYVADRLDTAEVTAQGDNWHDVFNVQACRSCHDDQYWHVNDSSEPVEALWGADYLDVGTDWLESHRHGEEDTTYAPHETCSSGCHAAGASKPLSDWINEDLETHVGVGPAGSLAPLRAYDPLDGDDVDDDPHLLSSHLQGLRHAMVADRFEVVIEGLNGGPPEVTEDGFEAVVYVEDAANGNLWDQDLDLSVFFAWMDEGFKDYTHSTSDHRQPGAPTASVSIATDEGGEPAGTGVGVVEELGGGEFRVELGWEEITGYSAADFDFTDSGAVATAVAEGTITRDIEDGNGGILDTRELRLTSQAEDFAFDGSPLQEWEIQPGSTPARAATDGRAQLVQFEVNDENVPLDQQNQGVLGCRSCHMQLSVHGDNRTNNPQVCVTCHTPNMTDTAWPDRSQFEGSPFGADQKALYDELKMPGEHDGKFEEATDFKRLIHAVHTSGRAGGGFRQEPLQVRDEFRNKTSFPAGEDSCWSCHFPAAVSLEAMGDGVIGSTALTGDWYGIHYFISDAEIHDIGAHRKMSPVSAACTSCHDGGIERPGGASDDGDVLGWHIWERGGIAPRLAPQGHEATDLNLRNYSEYPLEVPQE</sequence>
<dbReference type="Proteomes" id="UP000000647">
    <property type="component" value="Chromosome"/>
</dbReference>
<dbReference type="eggNOG" id="ENOG5033J44">
    <property type="taxonomic scope" value="Bacteria"/>
</dbReference>
<dbReference type="GO" id="GO:0016491">
    <property type="term" value="F:oxidoreductase activity"/>
    <property type="evidence" value="ECO:0007669"/>
    <property type="project" value="TreeGrafter"/>
</dbReference>
<dbReference type="AlphaFoldDB" id="A1WZN0"/>
<keyword evidence="1" id="KW-0732">Signal</keyword>
<keyword evidence="5" id="KW-1185">Reference proteome</keyword>
<dbReference type="KEGG" id="hha:Hhal_2379"/>
<evidence type="ECO:0000313" key="4">
    <source>
        <dbReference type="EMBL" id="ABM63142.1"/>
    </source>
</evidence>
<dbReference type="InterPro" id="IPR051829">
    <property type="entry name" value="Multiheme_Cytochr_ET"/>
</dbReference>
<dbReference type="InterPro" id="IPR036280">
    <property type="entry name" value="Multihaem_cyt_sf"/>
</dbReference>
<dbReference type="PANTHER" id="PTHR35038:SF6">
    <property type="entry name" value="SURFACE LOCALIZED DECAHEME CYTOCHROME C LIPOPROTEIN"/>
    <property type="match status" value="1"/>
</dbReference>
<feature type="region of interest" description="Disordered" evidence="2">
    <location>
        <begin position="730"/>
        <end position="755"/>
    </location>
</feature>
<dbReference type="OrthoDB" id="9146465at2"/>
<name>A1WZN0_HALHL</name>
<evidence type="ECO:0000313" key="5">
    <source>
        <dbReference type="Proteomes" id="UP000000647"/>
    </source>
</evidence>
<dbReference type="HOGENOM" id="CLU_281711_0_0_6"/>
<dbReference type="EMBL" id="CP000544">
    <property type="protein sequence ID" value="ABM63142.1"/>
    <property type="molecule type" value="Genomic_DNA"/>
</dbReference>
<protein>
    <recommendedName>
        <fullName evidence="3">Outer membrane cytochrome MtrC/MtrF-like domain-containing protein</fullName>
    </recommendedName>
</protein>
<evidence type="ECO:0000259" key="3">
    <source>
        <dbReference type="Pfam" id="PF22113"/>
    </source>
</evidence>
<accession>A1WZN0</accession>
<feature type="domain" description="Outer membrane cytochrome MtrC/MtrF-like" evidence="3">
    <location>
        <begin position="378"/>
        <end position="614"/>
    </location>
</feature>
<dbReference type="InterPro" id="IPR054337">
    <property type="entry name" value="Mtrc-MtrF-like_dom_II/IV"/>
</dbReference>
<dbReference type="PANTHER" id="PTHR35038">
    <property type="entry name" value="DISSIMILATORY SULFITE REDUCTASE SIRA"/>
    <property type="match status" value="1"/>
</dbReference>